<sequence length="130" mass="14698">MVIGESDASGTSDNNFYGVLDEVLHVQYPLKEMYGYLSVGVIMSYRRNNFMETDDMFLEFEDDLDNIAGGLSSVGGNTVSTLGVRAPRCNKWAHPDDDYPWSGKAYFPTRRSLQPSDRRVRLKDIFCPLS</sequence>
<name>A0A5A7UJN1_CUCMM</name>
<evidence type="ECO:0000313" key="1">
    <source>
        <dbReference type="EMBL" id="KAA0053679.1"/>
    </source>
</evidence>
<reference evidence="1 2" key="1">
    <citation type="submission" date="2019-08" db="EMBL/GenBank/DDBJ databases">
        <title>Draft genome sequences of two oriental melons (Cucumis melo L. var makuwa).</title>
        <authorList>
            <person name="Kwon S.-Y."/>
        </authorList>
    </citation>
    <scope>NUCLEOTIDE SEQUENCE [LARGE SCALE GENOMIC DNA]</scope>
    <source>
        <strain evidence="2">cv. SW 3</strain>
        <tissue evidence="1">Leaf</tissue>
    </source>
</reference>
<dbReference type="Proteomes" id="UP000321393">
    <property type="component" value="Unassembled WGS sequence"/>
</dbReference>
<proteinExistence type="predicted"/>
<dbReference type="EMBL" id="SSTE01009109">
    <property type="protein sequence ID" value="KAA0053679.1"/>
    <property type="molecule type" value="Genomic_DNA"/>
</dbReference>
<evidence type="ECO:0000313" key="2">
    <source>
        <dbReference type="Proteomes" id="UP000321393"/>
    </source>
</evidence>
<protein>
    <submittedName>
        <fullName evidence="1">CACTA en-spm transposon protein</fullName>
    </submittedName>
</protein>
<accession>A0A5A7UJN1</accession>
<organism evidence="1 2">
    <name type="scientific">Cucumis melo var. makuwa</name>
    <name type="common">Oriental melon</name>
    <dbReference type="NCBI Taxonomy" id="1194695"/>
    <lineage>
        <taxon>Eukaryota</taxon>
        <taxon>Viridiplantae</taxon>
        <taxon>Streptophyta</taxon>
        <taxon>Embryophyta</taxon>
        <taxon>Tracheophyta</taxon>
        <taxon>Spermatophyta</taxon>
        <taxon>Magnoliopsida</taxon>
        <taxon>eudicotyledons</taxon>
        <taxon>Gunneridae</taxon>
        <taxon>Pentapetalae</taxon>
        <taxon>rosids</taxon>
        <taxon>fabids</taxon>
        <taxon>Cucurbitales</taxon>
        <taxon>Cucurbitaceae</taxon>
        <taxon>Benincaseae</taxon>
        <taxon>Cucumis</taxon>
    </lineage>
</organism>
<dbReference type="OrthoDB" id="1878503at2759"/>
<dbReference type="AlphaFoldDB" id="A0A5A7UJN1"/>
<comment type="caution">
    <text evidence="1">The sequence shown here is derived from an EMBL/GenBank/DDBJ whole genome shotgun (WGS) entry which is preliminary data.</text>
</comment>
<gene>
    <name evidence="1" type="ORF">E6C27_scaffold135G00520</name>
</gene>